<dbReference type="InterPro" id="IPR013087">
    <property type="entry name" value="Znf_C2H2_type"/>
</dbReference>
<keyword evidence="10" id="KW-0539">Nucleus</keyword>
<dbReference type="Pfam" id="PF18217">
    <property type="entry name" value="Zap1_zf2"/>
    <property type="match status" value="1"/>
</dbReference>
<dbReference type="Pfam" id="PF13894">
    <property type="entry name" value="zf-C2H2_4"/>
    <property type="match status" value="1"/>
</dbReference>
<dbReference type="GO" id="GO:0008270">
    <property type="term" value="F:zinc ion binding"/>
    <property type="evidence" value="ECO:0007669"/>
    <property type="project" value="UniProtKB-KW"/>
</dbReference>
<feature type="domain" description="C2H2-type" evidence="12">
    <location>
        <begin position="605"/>
        <end position="632"/>
    </location>
</feature>
<dbReference type="PROSITE" id="PS50157">
    <property type="entry name" value="ZINC_FINGER_C2H2_2"/>
    <property type="match status" value="4"/>
</dbReference>
<evidence type="ECO:0000256" key="11">
    <source>
        <dbReference type="PROSITE-ProRule" id="PRU00042"/>
    </source>
</evidence>
<dbReference type="Proteomes" id="UP000236544">
    <property type="component" value="Unassembled WGS sequence"/>
</dbReference>
<dbReference type="PANTHER" id="PTHR23235:SF176">
    <property type="entry name" value="C2H2-TYPE DOMAIN-CONTAINING PROTEIN"/>
    <property type="match status" value="1"/>
</dbReference>
<dbReference type="FunFam" id="3.30.160.60:FF:000450">
    <property type="entry name" value="PR domain zinc finger protein 14"/>
    <property type="match status" value="1"/>
</dbReference>
<dbReference type="SUPFAM" id="SSF57667">
    <property type="entry name" value="beta-beta-alpha zinc fingers"/>
    <property type="match status" value="4"/>
</dbReference>
<dbReference type="Pfam" id="PF00096">
    <property type="entry name" value="zf-C2H2"/>
    <property type="match status" value="3"/>
</dbReference>
<organism evidence="13 14">
    <name type="scientific">Lachancea quebecensis</name>
    <dbReference type="NCBI Taxonomy" id="1654605"/>
    <lineage>
        <taxon>Eukaryota</taxon>
        <taxon>Fungi</taxon>
        <taxon>Dikarya</taxon>
        <taxon>Ascomycota</taxon>
        <taxon>Saccharomycotina</taxon>
        <taxon>Saccharomycetes</taxon>
        <taxon>Saccharomycetales</taxon>
        <taxon>Saccharomycetaceae</taxon>
        <taxon>Lachancea</taxon>
    </lineage>
</organism>
<dbReference type="OrthoDB" id="3437960at2759"/>
<dbReference type="SMART" id="SM00355">
    <property type="entry name" value="ZnF_C2H2"/>
    <property type="match status" value="8"/>
</dbReference>
<keyword evidence="9" id="KW-0804">Transcription</keyword>
<keyword evidence="7" id="KW-0805">Transcription regulation</keyword>
<evidence type="ECO:0000256" key="1">
    <source>
        <dbReference type="ARBA" id="ARBA00004123"/>
    </source>
</evidence>
<dbReference type="Pfam" id="PF21816">
    <property type="entry name" value="Zap1_zf1"/>
    <property type="match status" value="1"/>
</dbReference>
<dbReference type="EMBL" id="LN890542">
    <property type="protein sequence ID" value="CUS21102.1"/>
    <property type="molecule type" value="Genomic_DNA"/>
</dbReference>
<evidence type="ECO:0000256" key="9">
    <source>
        <dbReference type="ARBA" id="ARBA00023163"/>
    </source>
</evidence>
<dbReference type="PROSITE" id="PS00028">
    <property type="entry name" value="ZINC_FINGER_C2H2_1"/>
    <property type="match status" value="5"/>
</dbReference>
<evidence type="ECO:0000313" key="13">
    <source>
        <dbReference type="EMBL" id="CUS21102.1"/>
    </source>
</evidence>
<keyword evidence="2" id="KW-0678">Repressor</keyword>
<dbReference type="InterPro" id="IPR040792">
    <property type="entry name" value="Zap1_Znf2"/>
</dbReference>
<name>A0A0P1KMW4_9SACH</name>
<evidence type="ECO:0000256" key="2">
    <source>
        <dbReference type="ARBA" id="ARBA00022491"/>
    </source>
</evidence>
<evidence type="ECO:0000256" key="7">
    <source>
        <dbReference type="ARBA" id="ARBA00023015"/>
    </source>
</evidence>
<comment type="subcellular location">
    <subcellularLocation>
        <location evidence="1">Nucleus</location>
    </subcellularLocation>
</comment>
<sequence>MPNSQGVVHGHIHNFNSVTYIHGHVHRKSSVSEKPAGILKDPVSESAQLQAEEALDLDNEFQFTQLSHESAAVPSRPLSPPGPSSDIMNAIASDPSLCSQFKDCQHFEFMNYHNLNLFGKNKAPAASDELLVMPDKRRKLADCSCHPRVVEICCEEDHEFNGQPSASPLNEDLVLFANGVETNRPLHQTAVPIVSNLPDLIDCDLTCSSSNPEEDQLFEKLCEQCVDLDQNESHHSHNHVHINNSVCEPVSAAAFNPVPCHDHIVNSTSDMKILEDLANISSMYDFPFGKHIHSRDNTTNGSNINLLQTTLPGLKSENLDEQLNKAHHHHRIEVHPHPAHHGSTTQDRNFSNERASQLPDLGTFMDYEKLHHETAEQGFSPPDMRNHTVNFNWNFKDNDSKVNCGWNHCPQQYDSLIDLQSHILKDHISEATTATKLPTPRTQYDCEWDNCGFEGDDMCTLINHINGKHGIAFNMKFVDKDKLEEQSEQHHMLHCDEACDDCRPCQDHNDEQDHTCRWDGCMQVFNSCEELNIHIEKMHIPRGKSSYVCGWENCGKVITQRQKLLRHLRVHTRYKPCKCPHCAKTFSTQDILQQHIRTHSGEKPYKCVHCGKGFATSSSLRIHIRTHTGEKPLECKVCGKRFNESSNLSKHMRTHERKYKCGKCKRSFDLQEQFEVHKSRCY</sequence>
<keyword evidence="8" id="KW-0238">DNA-binding</keyword>
<gene>
    <name evidence="13" type="ORF">LAQU0_S02e05908g</name>
</gene>
<evidence type="ECO:0000256" key="6">
    <source>
        <dbReference type="ARBA" id="ARBA00022833"/>
    </source>
</evidence>
<proteinExistence type="predicted"/>
<evidence type="ECO:0000259" key="12">
    <source>
        <dbReference type="PROSITE" id="PS50157"/>
    </source>
</evidence>
<protein>
    <submittedName>
        <fullName evidence="13">LAQU0S02e05908g1_1</fullName>
    </submittedName>
</protein>
<dbReference type="FunFam" id="3.30.160.60:FF:000100">
    <property type="entry name" value="Zinc finger 45-like"/>
    <property type="match status" value="1"/>
</dbReference>
<evidence type="ECO:0000256" key="5">
    <source>
        <dbReference type="ARBA" id="ARBA00022771"/>
    </source>
</evidence>
<dbReference type="GO" id="GO:0005634">
    <property type="term" value="C:nucleus"/>
    <property type="evidence" value="ECO:0007669"/>
    <property type="project" value="UniProtKB-SubCell"/>
</dbReference>
<keyword evidence="14" id="KW-1185">Reference proteome</keyword>
<keyword evidence="4" id="KW-0677">Repeat</keyword>
<dbReference type="GO" id="GO:0003677">
    <property type="term" value="F:DNA binding"/>
    <property type="evidence" value="ECO:0007669"/>
    <property type="project" value="UniProtKB-KW"/>
</dbReference>
<evidence type="ECO:0000313" key="14">
    <source>
        <dbReference type="Proteomes" id="UP000236544"/>
    </source>
</evidence>
<reference evidence="14" key="1">
    <citation type="submission" date="2015-10" db="EMBL/GenBank/DDBJ databases">
        <authorList>
            <person name="Devillers H."/>
        </authorList>
    </citation>
    <scope>NUCLEOTIDE SEQUENCE [LARGE SCALE GENOMIC DNA]</scope>
</reference>
<evidence type="ECO:0000256" key="8">
    <source>
        <dbReference type="ARBA" id="ARBA00023125"/>
    </source>
</evidence>
<feature type="domain" description="C2H2-type" evidence="12">
    <location>
        <begin position="547"/>
        <end position="576"/>
    </location>
</feature>
<dbReference type="PANTHER" id="PTHR23235">
    <property type="entry name" value="KRUEPPEL-LIKE TRANSCRIPTION FACTOR"/>
    <property type="match status" value="1"/>
</dbReference>
<dbReference type="AlphaFoldDB" id="A0A0P1KMW4"/>
<evidence type="ECO:0000256" key="4">
    <source>
        <dbReference type="ARBA" id="ARBA00022737"/>
    </source>
</evidence>
<evidence type="ECO:0000256" key="10">
    <source>
        <dbReference type="ARBA" id="ARBA00023242"/>
    </source>
</evidence>
<accession>A0A0P1KMW4</accession>
<dbReference type="FunFam" id="3.30.160.60:FF:000557">
    <property type="entry name" value="zinc finger and SCAN domain-containing protein 29"/>
    <property type="match status" value="1"/>
</dbReference>
<feature type="domain" description="C2H2-type" evidence="12">
    <location>
        <begin position="633"/>
        <end position="660"/>
    </location>
</feature>
<feature type="domain" description="C2H2-type" evidence="12">
    <location>
        <begin position="577"/>
        <end position="604"/>
    </location>
</feature>
<keyword evidence="6" id="KW-0862">Zinc</keyword>
<evidence type="ECO:0000256" key="3">
    <source>
        <dbReference type="ARBA" id="ARBA00022723"/>
    </source>
</evidence>
<dbReference type="Gene3D" id="6.10.140.370">
    <property type="match status" value="1"/>
</dbReference>
<dbReference type="InterPro" id="IPR048420">
    <property type="entry name" value="Zap1-like_Znf1"/>
</dbReference>
<keyword evidence="3" id="KW-0479">Metal-binding</keyword>
<dbReference type="Gene3D" id="3.30.160.60">
    <property type="entry name" value="Classic Zinc Finger"/>
    <property type="match status" value="5"/>
</dbReference>
<dbReference type="InterPro" id="IPR036236">
    <property type="entry name" value="Znf_C2H2_sf"/>
</dbReference>
<keyword evidence="5 11" id="KW-0863">Zinc-finger</keyword>